<accession>A0A1N7SMI5</accession>
<proteinExistence type="predicted"/>
<reference evidence="2 3" key="1">
    <citation type="submission" date="2016-12" db="EMBL/GenBank/DDBJ databases">
        <authorList>
            <person name="Song W.-J."/>
            <person name="Kurnit D.M."/>
        </authorList>
    </citation>
    <scope>NUCLEOTIDE SEQUENCE [LARGE SCALE GENOMIC DNA]</scope>
    <source>
        <strain evidence="2 3">STM7296</strain>
    </source>
</reference>
<feature type="transmembrane region" description="Helical" evidence="1">
    <location>
        <begin position="52"/>
        <end position="70"/>
    </location>
</feature>
<sequence>MKLTRVVVGITLGAVSATVLAWLGLYLCGVFVLHGKGSLFDASRTAEHAFFIFWFALTAIASIMGGYLGYTDSARRKQN</sequence>
<keyword evidence="1" id="KW-0472">Membrane</keyword>
<gene>
    <name evidence="2" type="ORF">BN2475_1050007</name>
</gene>
<evidence type="ECO:0000313" key="2">
    <source>
        <dbReference type="EMBL" id="SIT48506.1"/>
    </source>
</evidence>
<protein>
    <recommendedName>
        <fullName evidence="4">Transmembrane protein</fullName>
    </recommendedName>
</protein>
<dbReference type="Proteomes" id="UP000187012">
    <property type="component" value="Unassembled WGS sequence"/>
</dbReference>
<keyword evidence="1" id="KW-0812">Transmembrane</keyword>
<dbReference type="EMBL" id="CYGX02000105">
    <property type="protein sequence ID" value="SIT48506.1"/>
    <property type="molecule type" value="Genomic_DNA"/>
</dbReference>
<organism evidence="2 3">
    <name type="scientific">Paraburkholderia ribeironis</name>
    <dbReference type="NCBI Taxonomy" id="1247936"/>
    <lineage>
        <taxon>Bacteria</taxon>
        <taxon>Pseudomonadati</taxon>
        <taxon>Pseudomonadota</taxon>
        <taxon>Betaproteobacteria</taxon>
        <taxon>Burkholderiales</taxon>
        <taxon>Burkholderiaceae</taxon>
        <taxon>Paraburkholderia</taxon>
    </lineage>
</organism>
<evidence type="ECO:0008006" key="4">
    <source>
        <dbReference type="Google" id="ProtNLM"/>
    </source>
</evidence>
<keyword evidence="3" id="KW-1185">Reference proteome</keyword>
<keyword evidence="1" id="KW-1133">Transmembrane helix</keyword>
<evidence type="ECO:0000256" key="1">
    <source>
        <dbReference type="SAM" id="Phobius"/>
    </source>
</evidence>
<evidence type="ECO:0000313" key="3">
    <source>
        <dbReference type="Proteomes" id="UP000187012"/>
    </source>
</evidence>
<name>A0A1N7SMI5_9BURK</name>
<dbReference type="AlphaFoldDB" id="A0A1N7SMI5"/>
<dbReference type="STRING" id="1247936.BN2475_1050007"/>
<feature type="transmembrane region" description="Helical" evidence="1">
    <location>
        <begin position="7"/>
        <end position="32"/>
    </location>
</feature>